<protein>
    <submittedName>
        <fullName evidence="2">Uncharacterized protein</fullName>
    </submittedName>
</protein>
<keyword evidence="1" id="KW-0812">Transmembrane</keyword>
<keyword evidence="3" id="KW-1185">Reference proteome</keyword>
<keyword evidence="1" id="KW-1133">Transmembrane helix</keyword>
<name>A0ABS7HR26_9MICO</name>
<keyword evidence="1" id="KW-0472">Membrane</keyword>
<evidence type="ECO:0000313" key="3">
    <source>
        <dbReference type="Proteomes" id="UP001196843"/>
    </source>
</evidence>
<dbReference type="EMBL" id="JAEUAW010000017">
    <property type="protein sequence ID" value="MBW9095328.1"/>
    <property type="molecule type" value="Genomic_DNA"/>
</dbReference>
<evidence type="ECO:0000256" key="1">
    <source>
        <dbReference type="SAM" id="Phobius"/>
    </source>
</evidence>
<accession>A0ABS7HR26</accession>
<dbReference type="RefSeq" id="WP_220302032.1">
    <property type="nucleotide sequence ID" value="NZ_JAEUAW010000017.1"/>
</dbReference>
<reference evidence="2 3" key="1">
    <citation type="journal article" date="2021" name="MBio">
        <title>Poor Competitiveness of Bradyrhizobium in Pigeon Pea Root Colonization in Indian Soils.</title>
        <authorList>
            <person name="Chalasani D."/>
            <person name="Basu A."/>
            <person name="Pullabhotla S.V.S.R.N."/>
            <person name="Jorrin B."/>
            <person name="Neal A.L."/>
            <person name="Poole P.S."/>
            <person name="Podile A.R."/>
            <person name="Tkacz A."/>
        </authorList>
    </citation>
    <scope>NUCLEOTIDE SEQUENCE [LARGE SCALE GENOMIC DNA]</scope>
    <source>
        <strain evidence="2 3">HU14</strain>
    </source>
</reference>
<organism evidence="2 3">
    <name type="scientific">Microbacterium jejuense</name>
    <dbReference type="NCBI Taxonomy" id="1263637"/>
    <lineage>
        <taxon>Bacteria</taxon>
        <taxon>Bacillati</taxon>
        <taxon>Actinomycetota</taxon>
        <taxon>Actinomycetes</taxon>
        <taxon>Micrococcales</taxon>
        <taxon>Microbacteriaceae</taxon>
        <taxon>Microbacterium</taxon>
    </lineage>
</organism>
<evidence type="ECO:0000313" key="2">
    <source>
        <dbReference type="EMBL" id="MBW9095328.1"/>
    </source>
</evidence>
<dbReference type="Proteomes" id="UP001196843">
    <property type="component" value="Unassembled WGS sequence"/>
</dbReference>
<sequence length="211" mass="21795">MARIGGRNSWIAVPAGMLCATVVAALVWLALPMVPVSIGWLGDTLRNATAPRAAPSAVPSPAQDAAAGAAVDCRSMYSDDLWNELTWHTGSLLSQSLAAPATDARAFADAVTADVAVTCVWRFDGGGIVTTLARVDADASAVAEPSLASDGFACTSSAEAVECTRTRGSVVEQHTLRSGLWLVSVETGWHPDDFGARLERHVFGDAGGGIS</sequence>
<feature type="transmembrane region" description="Helical" evidence="1">
    <location>
        <begin position="12"/>
        <end position="31"/>
    </location>
</feature>
<proteinExistence type="predicted"/>
<gene>
    <name evidence="2" type="ORF">JNB62_16720</name>
</gene>
<comment type="caution">
    <text evidence="2">The sequence shown here is derived from an EMBL/GenBank/DDBJ whole genome shotgun (WGS) entry which is preliminary data.</text>
</comment>